<feature type="non-terminal residue" evidence="1">
    <location>
        <position position="49"/>
    </location>
</feature>
<evidence type="ECO:0000313" key="1">
    <source>
        <dbReference type="EMBL" id="CAG8760506.1"/>
    </source>
</evidence>
<keyword evidence="2" id="KW-1185">Reference proteome</keyword>
<comment type="caution">
    <text evidence="1">The sequence shown here is derived from an EMBL/GenBank/DDBJ whole genome shotgun (WGS) entry which is preliminary data.</text>
</comment>
<organism evidence="1 2">
    <name type="scientific">Cetraspora pellucida</name>
    <dbReference type="NCBI Taxonomy" id="1433469"/>
    <lineage>
        <taxon>Eukaryota</taxon>
        <taxon>Fungi</taxon>
        <taxon>Fungi incertae sedis</taxon>
        <taxon>Mucoromycota</taxon>
        <taxon>Glomeromycotina</taxon>
        <taxon>Glomeromycetes</taxon>
        <taxon>Diversisporales</taxon>
        <taxon>Gigasporaceae</taxon>
        <taxon>Cetraspora</taxon>
    </lineage>
</organism>
<accession>A0ACA9QPS4</accession>
<dbReference type="EMBL" id="CAJVPW010048008">
    <property type="protein sequence ID" value="CAG8760506.1"/>
    <property type="molecule type" value="Genomic_DNA"/>
</dbReference>
<evidence type="ECO:0000313" key="2">
    <source>
        <dbReference type="Proteomes" id="UP000789366"/>
    </source>
</evidence>
<proteinExistence type="predicted"/>
<protein>
    <submittedName>
        <fullName evidence="1">2075_t:CDS:1</fullName>
    </submittedName>
</protein>
<name>A0ACA9QPS4_9GLOM</name>
<reference evidence="1" key="1">
    <citation type="submission" date="2021-06" db="EMBL/GenBank/DDBJ databases">
        <authorList>
            <person name="Kallberg Y."/>
            <person name="Tangrot J."/>
            <person name="Rosling A."/>
        </authorList>
    </citation>
    <scope>NUCLEOTIDE SEQUENCE</scope>
    <source>
        <strain evidence="1">28 12/20/2015</strain>
    </source>
</reference>
<feature type="non-terminal residue" evidence="1">
    <location>
        <position position="1"/>
    </location>
</feature>
<gene>
    <name evidence="1" type="ORF">SPELUC_LOCUS15098</name>
</gene>
<dbReference type="Proteomes" id="UP000789366">
    <property type="component" value="Unassembled WGS sequence"/>
</dbReference>
<sequence>NILEPRNPSDEEPDSDHDLDIDLAEFFYTAPVQPSVAPPSPPPIYQPLV</sequence>